<comment type="caution">
    <text evidence="1">The sequence shown here is derived from an EMBL/GenBank/DDBJ whole genome shotgun (WGS) entry which is preliminary data.</text>
</comment>
<keyword evidence="2" id="KW-1185">Reference proteome</keyword>
<dbReference type="RefSeq" id="WP_317627586.1">
    <property type="nucleotide sequence ID" value="NZ_JANFFA010000012.1"/>
</dbReference>
<name>A0AAJ1X8S6_9RHOB</name>
<accession>A0AAJ1X8S6</accession>
<reference evidence="1" key="1">
    <citation type="submission" date="2022-07" db="EMBL/GenBank/DDBJ databases">
        <authorList>
            <person name="Otstavnykh N."/>
            <person name="Isaeva M."/>
            <person name="Bystritskaya E."/>
        </authorList>
    </citation>
    <scope>NUCLEOTIDE SEQUENCE</scope>
    <source>
        <strain evidence="1">10Alg 79</strain>
    </source>
</reference>
<dbReference type="Proteomes" id="UP001227162">
    <property type="component" value="Unassembled WGS sequence"/>
</dbReference>
<gene>
    <name evidence="1" type="ORF">NOI20_17745</name>
</gene>
<protein>
    <submittedName>
        <fullName evidence="1">Uncharacterized protein</fullName>
    </submittedName>
</protein>
<dbReference type="AlphaFoldDB" id="A0AAJ1X8S6"/>
<evidence type="ECO:0000313" key="2">
    <source>
        <dbReference type="Proteomes" id="UP001227162"/>
    </source>
</evidence>
<sequence length="134" mass="14639">MQLMHADGALYLDGNQYSGDVQTVRDHTFAGVGWAFEPKPNGSWRIRNQGALSHGLTAQGGQQDGRLRLGALNPDVAHEDPMADWMIYYSGSEDGLLLRPCGAVWMVAGEGTTVRLARDPRETPAHGLWRALPL</sequence>
<proteinExistence type="predicted"/>
<dbReference type="EMBL" id="JANFFA010000012">
    <property type="protein sequence ID" value="MDQ2095962.1"/>
    <property type="molecule type" value="Genomic_DNA"/>
</dbReference>
<organism evidence="1 2">
    <name type="scientific">Rhodalgimonas zhirmunskyi</name>
    <dbReference type="NCBI Taxonomy" id="2964767"/>
    <lineage>
        <taxon>Bacteria</taxon>
        <taxon>Pseudomonadati</taxon>
        <taxon>Pseudomonadota</taxon>
        <taxon>Alphaproteobacteria</taxon>
        <taxon>Rhodobacterales</taxon>
        <taxon>Roseobacteraceae</taxon>
        <taxon>Rhodalgimonas</taxon>
    </lineage>
</organism>
<evidence type="ECO:0000313" key="1">
    <source>
        <dbReference type="EMBL" id="MDQ2095962.1"/>
    </source>
</evidence>
<reference evidence="1" key="2">
    <citation type="submission" date="2023-04" db="EMBL/GenBank/DDBJ databases">
        <title>'Rhodoalgimonas zhirmunskyi' gen. nov., isolated from a red alga.</title>
        <authorList>
            <person name="Nedashkovskaya O.I."/>
            <person name="Otstavnykh N.Y."/>
            <person name="Bystritskaya E.P."/>
            <person name="Balabanova L.A."/>
            <person name="Isaeva M.P."/>
        </authorList>
    </citation>
    <scope>NUCLEOTIDE SEQUENCE</scope>
    <source>
        <strain evidence="1">10Alg 79</strain>
    </source>
</reference>